<comment type="caution">
    <text evidence="2">The sequence shown here is derived from an EMBL/GenBank/DDBJ whole genome shotgun (WGS) entry which is preliminary data.</text>
</comment>
<feature type="transmembrane region" description="Helical" evidence="1">
    <location>
        <begin position="57"/>
        <end position="84"/>
    </location>
</feature>
<accession>A0A367YMN3</accession>
<name>A0A367YMN3_9ASCO</name>
<dbReference type="EMBL" id="QLNQ01000001">
    <property type="protein sequence ID" value="RCK67078.1"/>
    <property type="molecule type" value="Genomic_DNA"/>
</dbReference>
<dbReference type="OrthoDB" id="4019505at2759"/>
<proteinExistence type="predicted"/>
<evidence type="ECO:0000313" key="3">
    <source>
        <dbReference type="Proteomes" id="UP000253472"/>
    </source>
</evidence>
<keyword evidence="3" id="KW-1185">Reference proteome</keyword>
<evidence type="ECO:0000256" key="1">
    <source>
        <dbReference type="SAM" id="Phobius"/>
    </source>
</evidence>
<keyword evidence="1" id="KW-0812">Transmembrane</keyword>
<protein>
    <submittedName>
        <fullName evidence="2">Uncharacterized protein</fullName>
    </submittedName>
</protein>
<dbReference type="AlphaFoldDB" id="A0A367YMN3"/>
<dbReference type="Proteomes" id="UP000253472">
    <property type="component" value="Unassembled WGS sequence"/>
</dbReference>
<evidence type="ECO:0000313" key="2">
    <source>
        <dbReference type="EMBL" id="RCK67078.1"/>
    </source>
</evidence>
<keyword evidence="1" id="KW-0472">Membrane</keyword>
<reference evidence="2 3" key="1">
    <citation type="submission" date="2018-06" db="EMBL/GenBank/DDBJ databases">
        <title>Whole genome sequencing of Candida tropicalis (genome annotated by CSBL at Korea University).</title>
        <authorList>
            <person name="Ahn J."/>
        </authorList>
    </citation>
    <scope>NUCLEOTIDE SEQUENCE [LARGE SCALE GENOMIC DNA]</scope>
    <source>
        <strain evidence="2 3">ATCC 20962</strain>
    </source>
</reference>
<organism evidence="2 3">
    <name type="scientific">Candida viswanathii</name>
    <dbReference type="NCBI Taxonomy" id="5486"/>
    <lineage>
        <taxon>Eukaryota</taxon>
        <taxon>Fungi</taxon>
        <taxon>Dikarya</taxon>
        <taxon>Ascomycota</taxon>
        <taxon>Saccharomycotina</taxon>
        <taxon>Pichiomycetes</taxon>
        <taxon>Debaryomycetaceae</taxon>
        <taxon>Candida/Lodderomyces clade</taxon>
        <taxon>Candida</taxon>
    </lineage>
</organism>
<sequence length="216" mass="24925">MAGSQPIIPKIDSPIGVFRTSQAVATDITLNVVIYALVYSIIYMFRLRNLLVQIQHYILMITLVMLECFWLIPFIIVRLIYIVYNTRNEAKINDYRYNTHGILRTFVVHNQFWTFKNNLVMNSVFQRGANIFLEIQDDIVIPDVTCGNNDIVIRAGEEELSFVTNESDPNNIKHSKTFKKWTRHTRLGSSGSMNIFKSTSRNQSLDQIESRNIASA</sequence>
<keyword evidence="1" id="KW-1133">Transmembrane helix</keyword>
<feature type="transmembrane region" description="Helical" evidence="1">
    <location>
        <begin position="28"/>
        <end position="45"/>
    </location>
</feature>
<gene>
    <name evidence="2" type="ORF">Cantr_02624</name>
</gene>